<dbReference type="PANTHER" id="PTHR46760:SF1">
    <property type="entry name" value="TRANSCRIPTION TERMINATION FACTOR 1"/>
    <property type="match status" value="1"/>
</dbReference>
<feature type="compositionally biased region" description="Basic and acidic residues" evidence="1">
    <location>
        <begin position="114"/>
        <end position="130"/>
    </location>
</feature>
<dbReference type="AlphaFoldDB" id="A0A2G9P267"/>
<feature type="region of interest" description="Disordered" evidence="1">
    <location>
        <begin position="345"/>
        <end position="575"/>
    </location>
</feature>
<feature type="compositionally biased region" description="Basic and acidic residues" evidence="1">
    <location>
        <begin position="357"/>
        <end position="368"/>
    </location>
</feature>
<evidence type="ECO:0000256" key="1">
    <source>
        <dbReference type="SAM" id="MobiDB-lite"/>
    </source>
</evidence>
<feature type="compositionally biased region" description="Basic residues" evidence="1">
    <location>
        <begin position="451"/>
        <end position="461"/>
    </location>
</feature>
<gene>
    <name evidence="2" type="ORF">AB205_0086910</name>
</gene>
<reference evidence="3" key="1">
    <citation type="journal article" date="2017" name="Nat. Commun.">
        <title>The North American bullfrog draft genome provides insight into hormonal regulation of long noncoding RNA.</title>
        <authorList>
            <person name="Hammond S.A."/>
            <person name="Warren R.L."/>
            <person name="Vandervalk B.P."/>
            <person name="Kucuk E."/>
            <person name="Khan H."/>
            <person name="Gibb E.A."/>
            <person name="Pandoh P."/>
            <person name="Kirk H."/>
            <person name="Zhao Y."/>
            <person name="Jones M."/>
            <person name="Mungall A.J."/>
            <person name="Coope R."/>
            <person name="Pleasance S."/>
            <person name="Moore R.A."/>
            <person name="Holt R.A."/>
            <person name="Round J.M."/>
            <person name="Ohora S."/>
            <person name="Walle B.V."/>
            <person name="Veldhoen N."/>
            <person name="Helbing C.C."/>
            <person name="Birol I."/>
        </authorList>
    </citation>
    <scope>NUCLEOTIDE SEQUENCE [LARGE SCALE GENOMIC DNA]</scope>
</reference>
<organism evidence="2 3">
    <name type="scientific">Aquarana catesbeiana</name>
    <name type="common">American bullfrog</name>
    <name type="synonym">Rana catesbeiana</name>
    <dbReference type="NCBI Taxonomy" id="8400"/>
    <lineage>
        <taxon>Eukaryota</taxon>
        <taxon>Metazoa</taxon>
        <taxon>Chordata</taxon>
        <taxon>Craniata</taxon>
        <taxon>Vertebrata</taxon>
        <taxon>Euteleostomi</taxon>
        <taxon>Amphibia</taxon>
        <taxon>Batrachia</taxon>
        <taxon>Anura</taxon>
        <taxon>Neobatrachia</taxon>
        <taxon>Ranoidea</taxon>
        <taxon>Ranidae</taxon>
        <taxon>Aquarana</taxon>
    </lineage>
</organism>
<evidence type="ECO:0000313" key="2">
    <source>
        <dbReference type="EMBL" id="PIN97433.1"/>
    </source>
</evidence>
<dbReference type="GO" id="GO:0003682">
    <property type="term" value="F:chromatin binding"/>
    <property type="evidence" value="ECO:0007669"/>
    <property type="project" value="TreeGrafter"/>
</dbReference>
<evidence type="ECO:0000313" key="3">
    <source>
        <dbReference type="Proteomes" id="UP000228934"/>
    </source>
</evidence>
<feature type="compositionally biased region" description="Polar residues" evidence="1">
    <location>
        <begin position="562"/>
        <end position="573"/>
    </location>
</feature>
<feature type="region of interest" description="Disordered" evidence="1">
    <location>
        <begin position="232"/>
        <end position="297"/>
    </location>
</feature>
<feature type="compositionally biased region" description="Basic and acidic residues" evidence="1">
    <location>
        <begin position="165"/>
        <end position="180"/>
    </location>
</feature>
<feature type="compositionally biased region" description="Basic residues" evidence="1">
    <location>
        <begin position="155"/>
        <end position="164"/>
    </location>
</feature>
<feature type="compositionally biased region" description="Basic and acidic residues" evidence="1">
    <location>
        <begin position="30"/>
        <end position="43"/>
    </location>
</feature>
<feature type="region of interest" description="Disordered" evidence="1">
    <location>
        <begin position="1"/>
        <end position="183"/>
    </location>
</feature>
<dbReference type="GO" id="GO:0005730">
    <property type="term" value="C:nucleolus"/>
    <property type="evidence" value="ECO:0007669"/>
    <property type="project" value="TreeGrafter"/>
</dbReference>
<feature type="compositionally biased region" description="Polar residues" evidence="1">
    <location>
        <begin position="66"/>
        <end position="78"/>
    </location>
</feature>
<keyword evidence="3" id="KW-1185">Reference proteome</keyword>
<accession>A0A2G9P267</accession>
<feature type="compositionally biased region" description="Basic residues" evidence="1">
    <location>
        <begin position="44"/>
        <end position="53"/>
    </location>
</feature>
<protein>
    <submittedName>
        <fullName evidence="2">Uncharacterized protein</fullName>
    </submittedName>
</protein>
<dbReference type="OrthoDB" id="5812619at2759"/>
<dbReference type="GO" id="GO:0006363">
    <property type="term" value="P:termination of RNA polymerase I transcription"/>
    <property type="evidence" value="ECO:0007669"/>
    <property type="project" value="TreeGrafter"/>
</dbReference>
<feature type="compositionally biased region" description="Polar residues" evidence="1">
    <location>
        <begin position="90"/>
        <end position="103"/>
    </location>
</feature>
<feature type="compositionally biased region" description="Polar residues" evidence="1">
    <location>
        <begin position="512"/>
        <end position="521"/>
    </location>
</feature>
<sequence>MSGYLTADHHVKKKKSKTGDLSLSENVFYSEHHELEGSGEKEEKKKKKKKNKHRSTDDETLMDVSSLDNLSPSCSRSISAKFKEEEDTSEQVLSNQDYNSDTWKSPKKSKKKKPIEVPVEKAVKETDHTGQRSLYDSHGYSDEVAVSGEVLHSASVRKKKKRHRSPETRSLKEEVLEDVRQTSSEVTVNLDIDVENPVRKKKKKHKYTFLEEENLSHGIQETVELNSQCQVVSKKSRQKGNKVSVEETGHTSQPSLYDGPGHSDEVAVSEEVLHSESVRKKKKRHRPSETRSLEEEVLETPPLVTVYEDNNVENSVRKKKKRHQYDILEKENLRDGIQQTVELSNLCQVASKKPRQKNKEVSVEETDHTSQPSLYDGHTDEVSVPEEALQSESARKKKKRHRATGADSTFSDERESRTDGCLSPNVRNSEKVTVTEDMSFNETTDLESSERKKKKKKKHRTKEVDSQTESSICKQFKRYTSPEPNGEDVAVAERSKKKSGKYLDATAEEASENITEATNSKADSENAGTPAKSKKSVKLEISEGNQDQDVTAELEESDRNQMETSLDAETSVQRPKRRVQSANELLCTIPKRDLALLEEYFPKIRSRARSTVEDLILYELHRVKEAKQKGMLVRKQGNVNDHLVKQPIHFKMKMKGKTFVY</sequence>
<feature type="compositionally biased region" description="Basic and acidic residues" evidence="1">
    <location>
        <begin position="261"/>
        <end position="278"/>
    </location>
</feature>
<dbReference type="EMBL" id="KV922906">
    <property type="protein sequence ID" value="PIN97433.1"/>
    <property type="molecule type" value="Genomic_DNA"/>
</dbReference>
<dbReference type="Proteomes" id="UP000228934">
    <property type="component" value="Unassembled WGS sequence"/>
</dbReference>
<name>A0A2G9P267_AQUCT</name>
<proteinExistence type="predicted"/>
<dbReference type="PANTHER" id="PTHR46760">
    <property type="entry name" value="TRANSCRIPTION TERMINATION FACTOR 1"/>
    <property type="match status" value="1"/>
</dbReference>
<dbReference type="InterPro" id="IPR053078">
    <property type="entry name" value="TTF1-like"/>
</dbReference>